<evidence type="ECO:0000313" key="1">
    <source>
        <dbReference type="EMBL" id="KDR85823.1"/>
    </source>
</evidence>
<evidence type="ECO:0008006" key="3">
    <source>
        <dbReference type="Google" id="ProtNLM"/>
    </source>
</evidence>
<dbReference type="Gene3D" id="2.60.40.640">
    <property type="match status" value="1"/>
</dbReference>
<proteinExistence type="predicted"/>
<organism evidence="1 2">
    <name type="scientific">Galerina marginata (strain CBS 339.88)</name>
    <dbReference type="NCBI Taxonomy" id="685588"/>
    <lineage>
        <taxon>Eukaryota</taxon>
        <taxon>Fungi</taxon>
        <taxon>Dikarya</taxon>
        <taxon>Basidiomycota</taxon>
        <taxon>Agaricomycotina</taxon>
        <taxon>Agaricomycetes</taxon>
        <taxon>Agaricomycetidae</taxon>
        <taxon>Agaricales</taxon>
        <taxon>Agaricineae</taxon>
        <taxon>Strophariaceae</taxon>
        <taxon>Galerina</taxon>
    </lineage>
</organism>
<dbReference type="EMBL" id="KL142367">
    <property type="protein sequence ID" value="KDR85823.1"/>
    <property type="molecule type" value="Genomic_DNA"/>
</dbReference>
<evidence type="ECO:0000313" key="2">
    <source>
        <dbReference type="Proteomes" id="UP000027222"/>
    </source>
</evidence>
<dbReference type="SUPFAM" id="SSF81296">
    <property type="entry name" value="E set domains"/>
    <property type="match status" value="1"/>
</dbReference>
<dbReference type="OrthoDB" id="2333384at2759"/>
<sequence length="429" mass="47317">MDNLSLILKTNPHSYLHNPTMQTAPPPAGVGVAREHHSFLETAKGRKWLSMSVKSRATSAASLPIFFEGDTISGRVMVDLDQEEHIKGVSISIQAGTTLVGQEEDLFLKEEQRLWTGSKLNGKHSWPFTFELPKTVSLKENTKSRTFPLPPHFTERASPAYIDYKLVVTVKRGFLKVNQTLVTGFGYQPITLPDLPSPLRQMAYAERSPLVGPAGDPAGWKILPMIKIKGILFNTKQVEVDCTLAVATPLSYAVDSPIPLIITLSGEDPHALDVLAHPSAVQLRLRRSMATGREATDDDGARRADNHFVEDFGSAYFWPSRQGAVGLNTRVMEGELELLKSLKPSFKFPNVTVRYSLDLLGFTATGFVANEDNDAVLLKEQVTIVTRQIIGLVSYSYAPPGYEKPQGGDYNMSMGLLANGNQRFWGPYS</sequence>
<protein>
    <recommendedName>
        <fullName evidence="3">Arrestin-like N-terminal domain-containing protein</fullName>
    </recommendedName>
</protein>
<dbReference type="HOGENOM" id="CLU_025691_0_0_1"/>
<reference evidence="2" key="1">
    <citation type="journal article" date="2014" name="Proc. Natl. Acad. Sci. U.S.A.">
        <title>Extensive sampling of basidiomycete genomes demonstrates inadequacy of the white-rot/brown-rot paradigm for wood decay fungi.</title>
        <authorList>
            <person name="Riley R."/>
            <person name="Salamov A.A."/>
            <person name="Brown D.W."/>
            <person name="Nagy L.G."/>
            <person name="Floudas D."/>
            <person name="Held B.W."/>
            <person name="Levasseur A."/>
            <person name="Lombard V."/>
            <person name="Morin E."/>
            <person name="Otillar R."/>
            <person name="Lindquist E.A."/>
            <person name="Sun H."/>
            <person name="LaButti K.M."/>
            <person name="Schmutz J."/>
            <person name="Jabbour D."/>
            <person name="Luo H."/>
            <person name="Baker S.E."/>
            <person name="Pisabarro A.G."/>
            <person name="Walton J.D."/>
            <person name="Blanchette R.A."/>
            <person name="Henrissat B."/>
            <person name="Martin F."/>
            <person name="Cullen D."/>
            <person name="Hibbett D.S."/>
            <person name="Grigoriev I.V."/>
        </authorList>
    </citation>
    <scope>NUCLEOTIDE SEQUENCE [LARGE SCALE GENOMIC DNA]</scope>
    <source>
        <strain evidence="2">CBS 339.88</strain>
    </source>
</reference>
<accession>A0A067U339</accession>
<dbReference type="AlphaFoldDB" id="A0A067U339"/>
<dbReference type="InterPro" id="IPR014756">
    <property type="entry name" value="Ig_E-set"/>
</dbReference>
<name>A0A067U339_GALM3</name>
<dbReference type="STRING" id="685588.A0A067U339"/>
<keyword evidence="2" id="KW-1185">Reference proteome</keyword>
<gene>
    <name evidence="1" type="ORF">GALMADRAFT_234914</name>
</gene>
<dbReference type="Proteomes" id="UP000027222">
    <property type="component" value="Unassembled WGS sequence"/>
</dbReference>
<dbReference type="InterPro" id="IPR014752">
    <property type="entry name" value="Arrestin-like_C"/>
</dbReference>